<evidence type="ECO:0000256" key="5">
    <source>
        <dbReference type="ARBA" id="ARBA00022989"/>
    </source>
</evidence>
<evidence type="ECO:0000259" key="9">
    <source>
        <dbReference type="PROSITE" id="PS50929"/>
    </source>
</evidence>
<keyword evidence="3" id="KW-0547">Nucleotide-binding</keyword>
<feature type="domain" description="ABC transporter" evidence="8">
    <location>
        <begin position="356"/>
        <end position="590"/>
    </location>
</feature>
<dbReference type="EMBL" id="JBHUPA010000007">
    <property type="protein sequence ID" value="MFD2962537.1"/>
    <property type="molecule type" value="Genomic_DNA"/>
</dbReference>
<dbReference type="Gene3D" id="3.40.50.300">
    <property type="entry name" value="P-loop containing nucleotide triphosphate hydrolases"/>
    <property type="match status" value="1"/>
</dbReference>
<evidence type="ECO:0000256" key="1">
    <source>
        <dbReference type="ARBA" id="ARBA00004651"/>
    </source>
</evidence>
<keyword evidence="4 10" id="KW-0067">ATP-binding</keyword>
<dbReference type="Pfam" id="PF00005">
    <property type="entry name" value="ABC_tran"/>
    <property type="match status" value="1"/>
</dbReference>
<feature type="transmembrane region" description="Helical" evidence="7">
    <location>
        <begin position="37"/>
        <end position="57"/>
    </location>
</feature>
<dbReference type="PROSITE" id="PS50893">
    <property type="entry name" value="ABC_TRANSPORTER_2"/>
    <property type="match status" value="1"/>
</dbReference>
<dbReference type="CDD" id="cd07346">
    <property type="entry name" value="ABC_6TM_exporters"/>
    <property type="match status" value="1"/>
</dbReference>
<dbReference type="InterPro" id="IPR027417">
    <property type="entry name" value="P-loop_NTPase"/>
</dbReference>
<feature type="domain" description="ABC transmembrane type-1" evidence="9">
    <location>
        <begin position="39"/>
        <end position="325"/>
    </location>
</feature>
<dbReference type="Gene3D" id="1.20.1560.10">
    <property type="entry name" value="ABC transporter type 1, transmembrane domain"/>
    <property type="match status" value="1"/>
</dbReference>
<evidence type="ECO:0000259" key="8">
    <source>
        <dbReference type="PROSITE" id="PS50893"/>
    </source>
</evidence>
<proteinExistence type="predicted"/>
<dbReference type="InterPro" id="IPR003593">
    <property type="entry name" value="AAA+_ATPase"/>
</dbReference>
<feature type="transmembrane region" description="Helical" evidence="7">
    <location>
        <begin position="155"/>
        <end position="174"/>
    </location>
</feature>
<evidence type="ECO:0000256" key="3">
    <source>
        <dbReference type="ARBA" id="ARBA00022741"/>
    </source>
</evidence>
<dbReference type="InterPro" id="IPR036640">
    <property type="entry name" value="ABC1_TM_sf"/>
</dbReference>
<dbReference type="SUPFAM" id="SSF90123">
    <property type="entry name" value="ABC transporter transmembrane region"/>
    <property type="match status" value="1"/>
</dbReference>
<evidence type="ECO:0000256" key="4">
    <source>
        <dbReference type="ARBA" id="ARBA00022840"/>
    </source>
</evidence>
<comment type="subcellular location">
    <subcellularLocation>
        <location evidence="1">Cell membrane</location>
        <topology evidence="1">Multi-pass membrane protein</topology>
    </subcellularLocation>
</comment>
<dbReference type="SUPFAM" id="SSF52540">
    <property type="entry name" value="P-loop containing nucleoside triphosphate hydrolases"/>
    <property type="match status" value="1"/>
</dbReference>
<evidence type="ECO:0000313" key="11">
    <source>
        <dbReference type="Proteomes" id="UP001597560"/>
    </source>
</evidence>
<dbReference type="PROSITE" id="PS00211">
    <property type="entry name" value="ABC_TRANSPORTER_1"/>
    <property type="match status" value="1"/>
</dbReference>
<dbReference type="SMART" id="SM00382">
    <property type="entry name" value="AAA"/>
    <property type="match status" value="1"/>
</dbReference>
<comment type="caution">
    <text evidence="10">The sequence shown here is derived from an EMBL/GenBank/DDBJ whole genome shotgun (WGS) entry which is preliminary data.</text>
</comment>
<sequence length="594" mass="64732">MQQRENNKSETSTSKGKPTELMQAKALNRLLWPVRKYVIGGCLLALVGSAVGLAPYIAIAEIARMIYSLEEVSRQSIWSWVAVGICGATLRLVFLFFSSQLGHTADAEILYNIRVRLVQRLGAIPLGWFRQNGSGAIKKVMTTDLEEMHQLIAHALREMIGALTVVLVGVSYLWTVNSLMTLLSISVLSVMYISFKIAMRSATTHMNRLLVAEGKISASAVEYADGITVVKTFGVGGRLLARFDAAIKEYAKAMQVWVSETKYSSAIARLFASEATLLGVIVIAGILLINRGILPVAEFLPFLIVGIGLPTSLVPAVHGSQGLRKGRLSASNIENILTQDIIPEGNYPKDPEEYAVAFHNVSFGYSNQQYAVQDISFRCPQGTVTALVGPSGSGKSTLAHLIPRFYDVGKGNITIGGIDIRQMTSEKLLGSMSLVFQDVVLLRDTVRENIRVANPKASEQDIISAAKAAYIHEVIKRLPQGYDTVLGTASSGLSGGERQRLTIARAILSNAPIVVLDEATASLDPDNEILVQLALSSLVKNKTVIMIAHRLYTVTNADQIIVLQTGKIVEHGTHQQLLNNRSLYFSMWQAQQIK</sequence>
<feature type="transmembrane region" description="Helical" evidence="7">
    <location>
        <begin position="299"/>
        <end position="317"/>
    </location>
</feature>
<dbReference type="RefSeq" id="WP_377610783.1">
    <property type="nucleotide sequence ID" value="NZ_JAHVDN010000001.1"/>
</dbReference>
<evidence type="ECO:0000256" key="7">
    <source>
        <dbReference type="SAM" id="Phobius"/>
    </source>
</evidence>
<dbReference type="PANTHER" id="PTHR24221">
    <property type="entry name" value="ATP-BINDING CASSETTE SUB-FAMILY B"/>
    <property type="match status" value="1"/>
</dbReference>
<dbReference type="Proteomes" id="UP001597560">
    <property type="component" value="Unassembled WGS sequence"/>
</dbReference>
<reference evidence="11" key="1">
    <citation type="journal article" date="2019" name="Int. J. Syst. Evol. Microbiol.">
        <title>The Global Catalogue of Microorganisms (GCM) 10K type strain sequencing project: providing services to taxonomists for standard genome sequencing and annotation.</title>
        <authorList>
            <consortium name="The Broad Institute Genomics Platform"/>
            <consortium name="The Broad Institute Genome Sequencing Center for Infectious Disease"/>
            <person name="Wu L."/>
            <person name="Ma J."/>
        </authorList>
    </citation>
    <scope>NUCLEOTIDE SEQUENCE [LARGE SCALE GENOMIC DNA]</scope>
    <source>
        <strain evidence="11">KCTC 23098</strain>
    </source>
</reference>
<accession>A0ABW6B0G4</accession>
<dbReference type="InterPro" id="IPR011527">
    <property type="entry name" value="ABC1_TM_dom"/>
</dbReference>
<evidence type="ECO:0000313" key="10">
    <source>
        <dbReference type="EMBL" id="MFD2962537.1"/>
    </source>
</evidence>
<feature type="transmembrane region" description="Helical" evidence="7">
    <location>
        <begin position="270"/>
        <end position="293"/>
    </location>
</feature>
<dbReference type="GO" id="GO:0005524">
    <property type="term" value="F:ATP binding"/>
    <property type="evidence" value="ECO:0007669"/>
    <property type="project" value="UniProtKB-KW"/>
</dbReference>
<feature type="transmembrane region" description="Helical" evidence="7">
    <location>
        <begin position="77"/>
        <end position="97"/>
    </location>
</feature>
<organism evidence="10 11">
    <name type="scientific">Olivibacter jilunii</name>
    <dbReference type="NCBI Taxonomy" id="985016"/>
    <lineage>
        <taxon>Bacteria</taxon>
        <taxon>Pseudomonadati</taxon>
        <taxon>Bacteroidota</taxon>
        <taxon>Sphingobacteriia</taxon>
        <taxon>Sphingobacteriales</taxon>
        <taxon>Sphingobacteriaceae</taxon>
        <taxon>Olivibacter</taxon>
    </lineage>
</organism>
<dbReference type="PANTHER" id="PTHR24221:SF397">
    <property type="entry name" value="ABC TRANSPORTER, ATP-BINDING TRANSMEMBRANE PROTEIN"/>
    <property type="match status" value="1"/>
</dbReference>
<evidence type="ECO:0000256" key="6">
    <source>
        <dbReference type="ARBA" id="ARBA00023136"/>
    </source>
</evidence>
<dbReference type="Pfam" id="PF00664">
    <property type="entry name" value="ABC_membrane"/>
    <property type="match status" value="1"/>
</dbReference>
<dbReference type="PROSITE" id="PS50929">
    <property type="entry name" value="ABC_TM1F"/>
    <property type="match status" value="1"/>
</dbReference>
<protein>
    <submittedName>
        <fullName evidence="10">ABC transporter ATP-binding protein</fullName>
    </submittedName>
</protein>
<gene>
    <name evidence="10" type="ORF">ACFS6J_12120</name>
</gene>
<dbReference type="InterPro" id="IPR017871">
    <property type="entry name" value="ABC_transporter-like_CS"/>
</dbReference>
<dbReference type="InterPro" id="IPR003439">
    <property type="entry name" value="ABC_transporter-like_ATP-bd"/>
</dbReference>
<keyword evidence="5 7" id="KW-1133">Transmembrane helix</keyword>
<keyword evidence="6 7" id="KW-0472">Membrane</keyword>
<keyword evidence="2 7" id="KW-0812">Transmembrane</keyword>
<name>A0ABW6B0G4_9SPHI</name>
<keyword evidence="11" id="KW-1185">Reference proteome</keyword>
<evidence type="ECO:0000256" key="2">
    <source>
        <dbReference type="ARBA" id="ARBA00022692"/>
    </source>
</evidence>
<dbReference type="InterPro" id="IPR039421">
    <property type="entry name" value="Type_1_exporter"/>
</dbReference>